<organism evidence="8 9">
    <name type="scientific">Chaetoceros tenuissimus</name>
    <dbReference type="NCBI Taxonomy" id="426638"/>
    <lineage>
        <taxon>Eukaryota</taxon>
        <taxon>Sar</taxon>
        <taxon>Stramenopiles</taxon>
        <taxon>Ochrophyta</taxon>
        <taxon>Bacillariophyta</taxon>
        <taxon>Coscinodiscophyceae</taxon>
        <taxon>Chaetocerotophycidae</taxon>
        <taxon>Chaetocerotales</taxon>
        <taxon>Chaetocerotaceae</taxon>
        <taxon>Chaetoceros</taxon>
    </lineage>
</organism>
<gene>
    <name evidence="8" type="ORF">CTEN210_10775</name>
</gene>
<dbReference type="CDD" id="cd00364">
    <property type="entry name" value="Ribosomal_uS17"/>
    <property type="match status" value="1"/>
</dbReference>
<protein>
    <recommendedName>
        <fullName evidence="7">Small ribosomal subunit protein uS17c</fullName>
    </recommendedName>
</protein>
<dbReference type="HAMAP" id="MF_01345_B">
    <property type="entry name" value="Ribosomal_uS17_B"/>
    <property type="match status" value="1"/>
</dbReference>
<dbReference type="Pfam" id="PF00366">
    <property type="entry name" value="Ribosomal_S17"/>
    <property type="match status" value="1"/>
</dbReference>
<dbReference type="GO" id="GO:0019843">
    <property type="term" value="F:rRNA binding"/>
    <property type="evidence" value="ECO:0007669"/>
    <property type="project" value="UniProtKB-KW"/>
</dbReference>
<dbReference type="PANTHER" id="PTHR10744">
    <property type="entry name" value="40S RIBOSOMAL PROTEIN S11 FAMILY MEMBER"/>
    <property type="match status" value="1"/>
</dbReference>
<comment type="similarity">
    <text evidence="2">Belongs to the universal ribosomal protein uS17 family.</text>
</comment>
<dbReference type="Proteomes" id="UP001054902">
    <property type="component" value="Unassembled WGS sequence"/>
</dbReference>
<name>A0AAD3D1B5_9STRA</name>
<dbReference type="NCBIfam" id="NF004123">
    <property type="entry name" value="PRK05610.1"/>
    <property type="match status" value="1"/>
</dbReference>
<dbReference type="GO" id="GO:1990904">
    <property type="term" value="C:ribonucleoprotein complex"/>
    <property type="evidence" value="ECO:0007669"/>
    <property type="project" value="UniProtKB-KW"/>
</dbReference>
<comment type="caution">
    <text evidence="8">The sequence shown here is derived from an EMBL/GenBank/DDBJ whole genome shotgun (WGS) entry which is preliminary data.</text>
</comment>
<keyword evidence="6" id="KW-0687">Ribonucleoprotein</keyword>
<dbReference type="EMBL" id="BLLK01000047">
    <property type="protein sequence ID" value="GFH54299.1"/>
    <property type="molecule type" value="Genomic_DNA"/>
</dbReference>
<evidence type="ECO:0000313" key="8">
    <source>
        <dbReference type="EMBL" id="GFH54299.1"/>
    </source>
</evidence>
<evidence type="ECO:0000313" key="9">
    <source>
        <dbReference type="Proteomes" id="UP001054902"/>
    </source>
</evidence>
<evidence type="ECO:0000256" key="5">
    <source>
        <dbReference type="ARBA" id="ARBA00022980"/>
    </source>
</evidence>
<evidence type="ECO:0000256" key="6">
    <source>
        <dbReference type="ARBA" id="ARBA00023274"/>
    </source>
</evidence>
<dbReference type="SUPFAM" id="SSF50249">
    <property type="entry name" value="Nucleic acid-binding proteins"/>
    <property type="match status" value="1"/>
</dbReference>
<dbReference type="InterPro" id="IPR012340">
    <property type="entry name" value="NA-bd_OB-fold"/>
</dbReference>
<sequence>MASILRQLPNQRVISSIQKASRSARSSLSTISIGQEASPSLASNQLRLFHNSCPTLDNKNVLPPPSDIYDYSEEIKKMSNEELNDPSTIPGFTTLIHSPPRDKTATPRNALVGKVVSDKMTKTVNVEIERYKIVPKYRKRVKYSKKFMAHDEEEVCSEGDMVMIVPCQRISRKKHFRVHEIIRKKGI</sequence>
<accession>A0AAD3D1B5</accession>
<evidence type="ECO:0000256" key="3">
    <source>
        <dbReference type="ARBA" id="ARBA00022730"/>
    </source>
</evidence>
<keyword evidence="9" id="KW-1185">Reference proteome</keyword>
<dbReference type="PANTHER" id="PTHR10744:SF1">
    <property type="entry name" value="SMALL RIBOSOMAL SUBUNIT PROTEIN US17M"/>
    <property type="match status" value="1"/>
</dbReference>
<evidence type="ECO:0000256" key="2">
    <source>
        <dbReference type="ARBA" id="ARBA00010254"/>
    </source>
</evidence>
<dbReference type="AlphaFoldDB" id="A0AAD3D1B5"/>
<evidence type="ECO:0000256" key="1">
    <source>
        <dbReference type="ARBA" id="ARBA00002932"/>
    </source>
</evidence>
<keyword evidence="5" id="KW-0689">Ribosomal protein</keyword>
<reference evidence="8 9" key="1">
    <citation type="journal article" date="2021" name="Sci. Rep.">
        <title>The genome of the diatom Chaetoceros tenuissimus carries an ancient integrated fragment of an extant virus.</title>
        <authorList>
            <person name="Hongo Y."/>
            <person name="Kimura K."/>
            <person name="Takaki Y."/>
            <person name="Yoshida Y."/>
            <person name="Baba S."/>
            <person name="Kobayashi G."/>
            <person name="Nagasaki K."/>
            <person name="Hano T."/>
            <person name="Tomaru Y."/>
        </authorList>
    </citation>
    <scope>NUCLEOTIDE SEQUENCE [LARGE SCALE GENOMIC DNA]</scope>
    <source>
        <strain evidence="8 9">NIES-3715</strain>
    </source>
</reference>
<dbReference type="InterPro" id="IPR000266">
    <property type="entry name" value="Ribosomal_uS17"/>
</dbReference>
<keyword evidence="3" id="KW-0699">rRNA-binding</keyword>
<dbReference type="GO" id="GO:0006412">
    <property type="term" value="P:translation"/>
    <property type="evidence" value="ECO:0007669"/>
    <property type="project" value="InterPro"/>
</dbReference>
<comment type="function">
    <text evidence="1">One of the primary rRNA binding proteins, it binds specifically to the 5'-end of 16S ribosomal RNA.</text>
</comment>
<evidence type="ECO:0000256" key="4">
    <source>
        <dbReference type="ARBA" id="ARBA00022884"/>
    </source>
</evidence>
<dbReference type="Gene3D" id="2.40.50.140">
    <property type="entry name" value="Nucleic acid-binding proteins"/>
    <property type="match status" value="1"/>
</dbReference>
<dbReference type="GO" id="GO:0005840">
    <property type="term" value="C:ribosome"/>
    <property type="evidence" value="ECO:0007669"/>
    <property type="project" value="UniProtKB-KW"/>
</dbReference>
<dbReference type="InterPro" id="IPR019984">
    <property type="entry name" value="Ribosomal_uS17_bact/chlr"/>
</dbReference>
<dbReference type="GO" id="GO:0005739">
    <property type="term" value="C:mitochondrion"/>
    <property type="evidence" value="ECO:0007669"/>
    <property type="project" value="TreeGrafter"/>
</dbReference>
<keyword evidence="4" id="KW-0694">RNA-binding</keyword>
<evidence type="ECO:0000256" key="7">
    <source>
        <dbReference type="ARBA" id="ARBA00035251"/>
    </source>
</evidence>
<proteinExistence type="inferred from homology"/>
<dbReference type="GO" id="GO:0003735">
    <property type="term" value="F:structural constituent of ribosome"/>
    <property type="evidence" value="ECO:0007669"/>
    <property type="project" value="InterPro"/>
</dbReference>